<proteinExistence type="predicted"/>
<keyword evidence="1" id="KW-0812">Transmembrane</keyword>
<feature type="transmembrane region" description="Helical" evidence="1">
    <location>
        <begin position="282"/>
        <end position="303"/>
    </location>
</feature>
<reference evidence="2 3" key="1">
    <citation type="submission" date="2016-11" db="EMBL/GenBank/DDBJ databases">
        <authorList>
            <person name="Jaros S."/>
            <person name="Januszkiewicz K."/>
            <person name="Wedrychowicz H."/>
        </authorList>
    </citation>
    <scope>NUCLEOTIDE SEQUENCE [LARGE SCALE GENOMIC DNA]</scope>
    <source>
        <strain evidence="2 3">DSM 19436</strain>
    </source>
</reference>
<evidence type="ECO:0000313" key="2">
    <source>
        <dbReference type="EMBL" id="SHF65603.1"/>
    </source>
</evidence>
<dbReference type="AlphaFoldDB" id="A0A1M5DEX5"/>
<gene>
    <name evidence="2" type="ORF">SAMN02745157_2663</name>
</gene>
<evidence type="ECO:0000256" key="1">
    <source>
        <dbReference type="SAM" id="Phobius"/>
    </source>
</evidence>
<organism evidence="2 3">
    <name type="scientific">Kaistia soli DSM 19436</name>
    <dbReference type="NCBI Taxonomy" id="1122133"/>
    <lineage>
        <taxon>Bacteria</taxon>
        <taxon>Pseudomonadati</taxon>
        <taxon>Pseudomonadota</taxon>
        <taxon>Alphaproteobacteria</taxon>
        <taxon>Hyphomicrobiales</taxon>
        <taxon>Kaistiaceae</taxon>
        <taxon>Kaistia</taxon>
    </lineage>
</organism>
<protein>
    <submittedName>
        <fullName evidence="2">Uncharacterized protein</fullName>
    </submittedName>
</protein>
<keyword evidence="1" id="KW-1133">Transmembrane helix</keyword>
<accession>A0A1M5DEX5</accession>
<keyword evidence="3" id="KW-1185">Reference proteome</keyword>
<sequence>MSLVTLLGVAISLSFAYLLLSSAASTVNELIVAVLKSRAKGLKSSIEALVGAGNGPNGALHSELARLVYGHALIAGTSETRRPAYVPSRNFTLALLDTLIGNNQATSLTAMQETIAKMPDGPVRQALGTLLDEAGGDMAAFKLSVDHWFDDAMDRLGGAYKRNAQATLLAIGFVLAALLNVDTVRIVNVLMHDTTRLEATVRAATAFATSHADAATPTSGGETAATVADPAEEISALRKKALDEIATLQSTPLPVGWDDCGAACDGRSVTPQNLFAGKLSPLSALVGWILTAIAVSFGAPFWFDLLNRFINLRSSGPKPPTGGEGTKTAEG</sequence>
<dbReference type="STRING" id="1122133.SAMN02745157_2663"/>
<dbReference type="Proteomes" id="UP000184485">
    <property type="component" value="Unassembled WGS sequence"/>
</dbReference>
<dbReference type="OrthoDB" id="6286374at2"/>
<keyword evidence="1" id="KW-0472">Membrane</keyword>
<dbReference type="RefSeq" id="WP_073053388.1">
    <property type="nucleotide sequence ID" value="NZ_FQUP01000002.1"/>
</dbReference>
<evidence type="ECO:0000313" key="3">
    <source>
        <dbReference type="Proteomes" id="UP000184485"/>
    </source>
</evidence>
<name>A0A1M5DEX5_9HYPH</name>
<dbReference type="EMBL" id="FQUP01000002">
    <property type="protein sequence ID" value="SHF65603.1"/>
    <property type="molecule type" value="Genomic_DNA"/>
</dbReference>